<proteinExistence type="predicted"/>
<name>A0A4S8LBQ9_DENBC</name>
<dbReference type="SUPFAM" id="SSF54277">
    <property type="entry name" value="CAD &amp; PB1 domains"/>
    <property type="match status" value="1"/>
</dbReference>
<keyword evidence="2" id="KW-1185">Reference proteome</keyword>
<evidence type="ECO:0008006" key="3">
    <source>
        <dbReference type="Google" id="ProtNLM"/>
    </source>
</evidence>
<dbReference type="AlphaFoldDB" id="A0A4S8LBQ9"/>
<sequence length="146" mass="16889">MRSSSIPSDKSLDGTTLNQETCVKPYHLPTRYHKVRNEAEKSTTTLHFTNKFLPENSRIFIRLHFYPHNKLLIYVDLPVTYENLIQRITQKAKLCQGWAWRNRYPCVSYIDTNGSECLITPESDLTSILSRGTSTPLYPVTHLNVC</sequence>
<reference evidence="1 2" key="1">
    <citation type="journal article" date="2019" name="Nat. Ecol. Evol.">
        <title>Megaphylogeny resolves global patterns of mushroom evolution.</title>
        <authorList>
            <person name="Varga T."/>
            <person name="Krizsan K."/>
            <person name="Foldi C."/>
            <person name="Dima B."/>
            <person name="Sanchez-Garcia M."/>
            <person name="Sanchez-Ramirez S."/>
            <person name="Szollosi G.J."/>
            <person name="Szarkandi J.G."/>
            <person name="Papp V."/>
            <person name="Albert L."/>
            <person name="Andreopoulos W."/>
            <person name="Angelini C."/>
            <person name="Antonin V."/>
            <person name="Barry K.W."/>
            <person name="Bougher N.L."/>
            <person name="Buchanan P."/>
            <person name="Buyck B."/>
            <person name="Bense V."/>
            <person name="Catcheside P."/>
            <person name="Chovatia M."/>
            <person name="Cooper J."/>
            <person name="Damon W."/>
            <person name="Desjardin D."/>
            <person name="Finy P."/>
            <person name="Geml J."/>
            <person name="Haridas S."/>
            <person name="Hughes K."/>
            <person name="Justo A."/>
            <person name="Karasinski D."/>
            <person name="Kautmanova I."/>
            <person name="Kiss B."/>
            <person name="Kocsube S."/>
            <person name="Kotiranta H."/>
            <person name="LaButti K.M."/>
            <person name="Lechner B.E."/>
            <person name="Liimatainen K."/>
            <person name="Lipzen A."/>
            <person name="Lukacs Z."/>
            <person name="Mihaltcheva S."/>
            <person name="Morgado L.N."/>
            <person name="Niskanen T."/>
            <person name="Noordeloos M.E."/>
            <person name="Ohm R.A."/>
            <person name="Ortiz-Santana B."/>
            <person name="Ovrebo C."/>
            <person name="Racz N."/>
            <person name="Riley R."/>
            <person name="Savchenko A."/>
            <person name="Shiryaev A."/>
            <person name="Soop K."/>
            <person name="Spirin V."/>
            <person name="Szebenyi C."/>
            <person name="Tomsovsky M."/>
            <person name="Tulloss R.E."/>
            <person name="Uehling J."/>
            <person name="Grigoriev I.V."/>
            <person name="Vagvolgyi C."/>
            <person name="Papp T."/>
            <person name="Martin F.M."/>
            <person name="Miettinen O."/>
            <person name="Hibbett D.S."/>
            <person name="Nagy L.G."/>
        </authorList>
    </citation>
    <scope>NUCLEOTIDE SEQUENCE [LARGE SCALE GENOMIC DNA]</scope>
    <source>
        <strain evidence="1 2">CBS 962.96</strain>
    </source>
</reference>
<gene>
    <name evidence="1" type="ORF">K435DRAFT_782973</name>
</gene>
<dbReference type="Proteomes" id="UP000297245">
    <property type="component" value="Unassembled WGS sequence"/>
</dbReference>
<accession>A0A4S8LBQ9</accession>
<evidence type="ECO:0000313" key="1">
    <source>
        <dbReference type="EMBL" id="THU86264.1"/>
    </source>
</evidence>
<organism evidence="1 2">
    <name type="scientific">Dendrothele bispora (strain CBS 962.96)</name>
    <dbReference type="NCBI Taxonomy" id="1314807"/>
    <lineage>
        <taxon>Eukaryota</taxon>
        <taxon>Fungi</taxon>
        <taxon>Dikarya</taxon>
        <taxon>Basidiomycota</taxon>
        <taxon>Agaricomycotina</taxon>
        <taxon>Agaricomycetes</taxon>
        <taxon>Agaricomycetidae</taxon>
        <taxon>Agaricales</taxon>
        <taxon>Agaricales incertae sedis</taxon>
        <taxon>Dendrothele</taxon>
    </lineage>
</organism>
<evidence type="ECO:0000313" key="2">
    <source>
        <dbReference type="Proteomes" id="UP000297245"/>
    </source>
</evidence>
<dbReference type="EMBL" id="ML179506">
    <property type="protein sequence ID" value="THU86264.1"/>
    <property type="molecule type" value="Genomic_DNA"/>
</dbReference>
<protein>
    <recommendedName>
        <fullName evidence="3">PB1 domain-containing protein</fullName>
    </recommendedName>
</protein>